<dbReference type="RefSeq" id="WP_191878618.1">
    <property type="nucleotide sequence ID" value="NZ_BMTD01000038.1"/>
</dbReference>
<name>A0A918MGF8_9ACTN</name>
<evidence type="ECO:0000256" key="1">
    <source>
        <dbReference type="SAM" id="MobiDB-lite"/>
    </source>
</evidence>
<feature type="compositionally biased region" description="Pro residues" evidence="1">
    <location>
        <begin position="136"/>
        <end position="145"/>
    </location>
</feature>
<evidence type="ECO:0000313" key="2">
    <source>
        <dbReference type="EMBL" id="GGV29900.1"/>
    </source>
</evidence>
<keyword evidence="3" id="KW-1185">Reference proteome</keyword>
<evidence type="ECO:0000313" key="3">
    <source>
        <dbReference type="Proteomes" id="UP000618795"/>
    </source>
</evidence>
<gene>
    <name evidence="2" type="ORF">GCM10010260_83060</name>
</gene>
<organism evidence="2 3">
    <name type="scientific">Streptomyces filipinensis</name>
    <dbReference type="NCBI Taxonomy" id="66887"/>
    <lineage>
        <taxon>Bacteria</taxon>
        <taxon>Bacillati</taxon>
        <taxon>Actinomycetota</taxon>
        <taxon>Actinomycetes</taxon>
        <taxon>Kitasatosporales</taxon>
        <taxon>Streptomycetaceae</taxon>
        <taxon>Streptomyces</taxon>
    </lineage>
</organism>
<sequence length="250" mass="26595">MLTEALAGRSGVDAGWWAELDRPATSVATDATGAVLGVISYALRPKDTHGVILWLHCHENQTVARTLLHHAATQLAPRPLEAFQFASALTLGLEALPVRHRPATHAARGREAGVTFTAESFVGRVLAVVSRRSPGFRPPRPPSRPSRPTSASAPGQESSGVQEPAPAGPDRSHPPVPTQPTLTELMAQGKSAPATWRLIHRGHLLAAAAAMKTAADTTVDLDGRRESVRWTSSSECQWRCLSDLVIGTDG</sequence>
<comment type="caution">
    <text evidence="2">The sequence shown here is derived from an EMBL/GenBank/DDBJ whole genome shotgun (WGS) entry which is preliminary data.</text>
</comment>
<protein>
    <submittedName>
        <fullName evidence="2">Uncharacterized protein</fullName>
    </submittedName>
</protein>
<proteinExistence type="predicted"/>
<dbReference type="EMBL" id="BMTD01000038">
    <property type="protein sequence ID" value="GGV29900.1"/>
    <property type="molecule type" value="Genomic_DNA"/>
</dbReference>
<dbReference type="AlphaFoldDB" id="A0A918MGF8"/>
<feature type="region of interest" description="Disordered" evidence="1">
    <location>
        <begin position="132"/>
        <end position="181"/>
    </location>
</feature>
<reference evidence="2" key="1">
    <citation type="journal article" date="2014" name="Int. J. Syst. Evol. Microbiol.">
        <title>Complete genome sequence of Corynebacterium casei LMG S-19264T (=DSM 44701T), isolated from a smear-ripened cheese.</title>
        <authorList>
            <consortium name="US DOE Joint Genome Institute (JGI-PGF)"/>
            <person name="Walter F."/>
            <person name="Albersmeier A."/>
            <person name="Kalinowski J."/>
            <person name="Ruckert C."/>
        </authorList>
    </citation>
    <scope>NUCLEOTIDE SEQUENCE</scope>
    <source>
        <strain evidence="2">JCM 4369</strain>
    </source>
</reference>
<dbReference type="Proteomes" id="UP000618795">
    <property type="component" value="Unassembled WGS sequence"/>
</dbReference>
<feature type="compositionally biased region" description="Low complexity" evidence="1">
    <location>
        <begin position="146"/>
        <end position="155"/>
    </location>
</feature>
<accession>A0A918MGF8</accession>
<reference evidence="2" key="2">
    <citation type="submission" date="2020-09" db="EMBL/GenBank/DDBJ databases">
        <authorList>
            <person name="Sun Q."/>
            <person name="Ohkuma M."/>
        </authorList>
    </citation>
    <scope>NUCLEOTIDE SEQUENCE</scope>
    <source>
        <strain evidence="2">JCM 4369</strain>
    </source>
</reference>